<feature type="region of interest" description="Disordered" evidence="1">
    <location>
        <begin position="1"/>
        <end position="34"/>
    </location>
</feature>
<organism evidence="2 3">
    <name type="scientific">Cupriavidus taiwanensis</name>
    <dbReference type="NCBI Taxonomy" id="164546"/>
    <lineage>
        <taxon>Bacteria</taxon>
        <taxon>Pseudomonadati</taxon>
        <taxon>Pseudomonadota</taxon>
        <taxon>Betaproteobacteria</taxon>
        <taxon>Burkholderiales</taxon>
        <taxon>Burkholderiaceae</taxon>
        <taxon>Cupriavidus</taxon>
    </lineage>
</organism>
<accession>A0A375IVV1</accession>
<evidence type="ECO:0000256" key="1">
    <source>
        <dbReference type="SAM" id="MobiDB-lite"/>
    </source>
</evidence>
<dbReference type="Proteomes" id="UP000255505">
    <property type="component" value="Plasmid III"/>
</dbReference>
<evidence type="ECO:0000313" key="3">
    <source>
        <dbReference type="Proteomes" id="UP000255505"/>
    </source>
</evidence>
<evidence type="ECO:0000313" key="2">
    <source>
        <dbReference type="EMBL" id="SPK77719.1"/>
    </source>
</evidence>
<name>A0A375IVV1_9BURK</name>
<gene>
    <name evidence="2" type="ORF">CT19425_P70059</name>
</gene>
<keyword evidence="2" id="KW-0614">Plasmid</keyword>
<proteinExistence type="predicted"/>
<geneLocation type="plasmid" evidence="2">
    <name>III</name>
</geneLocation>
<dbReference type="EMBL" id="LT991978">
    <property type="protein sequence ID" value="SPK77719.1"/>
    <property type="molecule type" value="Genomic_DNA"/>
</dbReference>
<sequence>MLTEDGPLPVDIPRDRDGSFAPILIPKDEGDSAASTNVMREGRWYCAVRRL</sequence>
<dbReference type="AlphaFoldDB" id="A0A375IVV1"/>
<protein>
    <submittedName>
        <fullName evidence="2">Uncharacterized protein</fullName>
    </submittedName>
</protein>
<reference evidence="2 3" key="1">
    <citation type="submission" date="2018-01" db="EMBL/GenBank/DDBJ databases">
        <authorList>
            <person name="Gaut B.S."/>
            <person name="Morton B.R."/>
            <person name="Clegg M.T."/>
            <person name="Duvall M.R."/>
        </authorList>
    </citation>
    <scope>NUCLEOTIDE SEQUENCE [LARGE SCALE GENOMIC DNA]</scope>
    <source>
        <strain evidence="2">Cupriavidus taiwanensis LMG 19425</strain>
        <plasmid evidence="3">Plasmid iii</plasmid>
    </source>
</reference>